<reference evidence="1 2" key="1">
    <citation type="submission" date="2010-07" db="EMBL/GenBank/DDBJ databases">
        <authorList>
            <person name="Muzny D."/>
            <person name="Qin X."/>
            <person name="Deng J."/>
            <person name="Jiang H."/>
            <person name="Liu Y."/>
            <person name="Qu J."/>
            <person name="Song X.-Z."/>
            <person name="Zhang L."/>
            <person name="Thornton R."/>
            <person name="Coyle M."/>
            <person name="Francisco L."/>
            <person name="Jackson L."/>
            <person name="Javaid M."/>
            <person name="Korchina V."/>
            <person name="Kovar C."/>
            <person name="Mata R."/>
            <person name="Mathew T."/>
            <person name="Ngo R."/>
            <person name="Nguyen L."/>
            <person name="Nguyen N."/>
            <person name="Okwuonu G."/>
            <person name="Ongeri F."/>
            <person name="Pham C."/>
            <person name="Simmons D."/>
            <person name="Wilczek-Boney K."/>
            <person name="Hale W."/>
            <person name="Jakkamsetti A."/>
            <person name="Pham P."/>
            <person name="Ruth R."/>
            <person name="San Lucas F."/>
            <person name="Warren J."/>
            <person name="Zhang J."/>
            <person name="Zhao Z."/>
            <person name="Zhou C."/>
            <person name="Zhu D."/>
            <person name="Lee S."/>
            <person name="Bess C."/>
            <person name="Blankenburg K."/>
            <person name="Forbes L."/>
            <person name="Fu Q."/>
            <person name="Gubbala S."/>
            <person name="Hirani K."/>
            <person name="Jayaseelan J.C."/>
            <person name="Lara F."/>
            <person name="Munidasa M."/>
            <person name="Palculict T."/>
            <person name="Patil S."/>
            <person name="Pu L.-L."/>
            <person name="Saada N."/>
            <person name="Tang L."/>
            <person name="Weissenberger G."/>
            <person name="Zhu Y."/>
            <person name="Hemphill L."/>
            <person name="Shang Y."/>
            <person name="Youmans B."/>
            <person name="Ayvaz T."/>
            <person name="Ross M."/>
            <person name="Santibanez J."/>
            <person name="Aqrawi P."/>
            <person name="Gross S."/>
            <person name="Joshi V."/>
            <person name="Fowler G."/>
            <person name="Nazareth L."/>
            <person name="Reid J."/>
            <person name="Worley K."/>
            <person name="Petrosino J."/>
            <person name="Highlander S."/>
            <person name="Gibbs R."/>
        </authorList>
    </citation>
    <scope>NUCLEOTIDE SEQUENCE [LARGE SCALE GENOMIC DNA]</scope>
    <source>
        <strain evidence="1 2">ATCC BAA-1640</strain>
    </source>
</reference>
<dbReference type="AlphaFoldDB" id="E0NIV3"/>
<comment type="caution">
    <text evidence="1">The sequence shown here is derived from an EMBL/GenBank/DDBJ whole genome shotgun (WGS) entry which is preliminary data.</text>
</comment>
<dbReference type="Proteomes" id="UP000003280">
    <property type="component" value="Unassembled WGS sequence"/>
</dbReference>
<name>E0NIV3_9FIRM</name>
<dbReference type="STRING" id="862517.HMPREF9225_0092"/>
<keyword evidence="2" id="KW-1185">Reference proteome</keyword>
<dbReference type="EMBL" id="AEEH01000011">
    <property type="protein sequence ID" value="EFM26283.1"/>
    <property type="molecule type" value="Genomic_DNA"/>
</dbReference>
<evidence type="ECO:0000313" key="2">
    <source>
        <dbReference type="Proteomes" id="UP000003280"/>
    </source>
</evidence>
<evidence type="ECO:0000313" key="1">
    <source>
        <dbReference type="EMBL" id="EFM26283.1"/>
    </source>
</evidence>
<proteinExistence type="predicted"/>
<dbReference type="HOGENOM" id="CLU_3101996_0_0_9"/>
<protein>
    <submittedName>
        <fullName evidence="1">Uncharacterized protein</fullName>
    </submittedName>
</protein>
<sequence>MIGVTVLTPQEKIKIDRVMIGVTVLTPQEKIKIDREKNEGGVTPLILFYNI</sequence>
<organism evidence="1 2">
    <name type="scientific">Peptoniphilus duerdenii ATCC BAA-1640</name>
    <dbReference type="NCBI Taxonomy" id="862517"/>
    <lineage>
        <taxon>Bacteria</taxon>
        <taxon>Bacillati</taxon>
        <taxon>Bacillota</taxon>
        <taxon>Tissierellia</taxon>
        <taxon>Tissierellales</taxon>
        <taxon>Peptoniphilaceae</taxon>
        <taxon>Peptoniphilus</taxon>
    </lineage>
</organism>
<gene>
    <name evidence="1" type="ORF">HMPREF9225_0092</name>
</gene>
<accession>E0NIV3</accession>